<dbReference type="CDD" id="cd06225">
    <property type="entry name" value="HAMP"/>
    <property type="match status" value="1"/>
</dbReference>
<organism evidence="4 5">
    <name type="scientific">Sulfuricurvum kujiense</name>
    <dbReference type="NCBI Taxonomy" id="148813"/>
    <lineage>
        <taxon>Bacteria</taxon>
        <taxon>Pseudomonadati</taxon>
        <taxon>Campylobacterota</taxon>
        <taxon>Epsilonproteobacteria</taxon>
        <taxon>Campylobacterales</taxon>
        <taxon>Sulfurimonadaceae</taxon>
        <taxon>Sulfuricurvum</taxon>
    </lineage>
</organism>
<dbReference type="InterPro" id="IPR052163">
    <property type="entry name" value="DGC-Regulatory_Protein"/>
</dbReference>
<dbReference type="GO" id="GO:0016020">
    <property type="term" value="C:membrane"/>
    <property type="evidence" value="ECO:0007669"/>
    <property type="project" value="InterPro"/>
</dbReference>
<feature type="transmembrane region" description="Helical" evidence="1">
    <location>
        <begin position="162"/>
        <end position="180"/>
    </location>
</feature>
<dbReference type="NCBIfam" id="TIGR00254">
    <property type="entry name" value="GGDEF"/>
    <property type="match status" value="1"/>
</dbReference>
<dbReference type="FunFam" id="3.30.70.270:FF:000001">
    <property type="entry name" value="Diguanylate cyclase domain protein"/>
    <property type="match status" value="1"/>
</dbReference>
<evidence type="ECO:0008006" key="6">
    <source>
        <dbReference type="Google" id="ProtNLM"/>
    </source>
</evidence>
<name>A0A2D3WKW3_9BACT</name>
<comment type="caution">
    <text evidence="4">The sequence shown here is derived from an EMBL/GenBank/DDBJ whole genome shotgun (WGS) entry which is preliminary data.</text>
</comment>
<feature type="transmembrane region" description="Helical" evidence="1">
    <location>
        <begin position="21"/>
        <end position="39"/>
    </location>
</feature>
<dbReference type="SMART" id="SM00304">
    <property type="entry name" value="HAMP"/>
    <property type="match status" value="1"/>
</dbReference>
<keyword evidence="1" id="KW-0812">Transmembrane</keyword>
<keyword evidence="1" id="KW-1133">Transmembrane helix</keyword>
<dbReference type="Pfam" id="PF00672">
    <property type="entry name" value="HAMP"/>
    <property type="match status" value="1"/>
</dbReference>
<protein>
    <recommendedName>
        <fullName evidence="6">Diguanylate cyclase</fullName>
    </recommendedName>
</protein>
<feature type="domain" description="HAMP" evidence="2">
    <location>
        <begin position="189"/>
        <end position="242"/>
    </location>
</feature>
<proteinExistence type="predicted"/>
<dbReference type="InterPro" id="IPR033417">
    <property type="entry name" value="CHASE8"/>
</dbReference>
<dbReference type="InterPro" id="IPR003660">
    <property type="entry name" value="HAMP_dom"/>
</dbReference>
<dbReference type="CDD" id="cd01949">
    <property type="entry name" value="GGDEF"/>
    <property type="match status" value="1"/>
</dbReference>
<dbReference type="EMBL" id="DLUI01000137">
    <property type="protein sequence ID" value="DAB37749.1"/>
    <property type="molecule type" value="Genomic_DNA"/>
</dbReference>
<reference evidence="4 5" key="1">
    <citation type="journal article" date="2017" name="Front. Microbiol.">
        <title>Comparative Genomic Analysis of the Class Epsilonproteobacteria and Proposed Reclassification to Epsilonbacteraeota (phyl. nov.).</title>
        <authorList>
            <person name="Waite D.W."/>
            <person name="Vanwonterghem I."/>
            <person name="Rinke C."/>
            <person name="Parks D.H."/>
            <person name="Zhang Y."/>
            <person name="Takai K."/>
            <person name="Sievert S.M."/>
            <person name="Simon J."/>
            <person name="Campbell B.J."/>
            <person name="Hanson T.E."/>
            <person name="Woyke T."/>
            <person name="Klotz M.G."/>
            <person name="Hugenholtz P."/>
        </authorList>
    </citation>
    <scope>NUCLEOTIDE SEQUENCE [LARGE SCALE GENOMIC DNA]</scope>
    <source>
        <strain evidence="4">UBA12443</strain>
    </source>
</reference>
<evidence type="ECO:0000259" key="3">
    <source>
        <dbReference type="PROSITE" id="PS50887"/>
    </source>
</evidence>
<dbReference type="PANTHER" id="PTHR46663:SF2">
    <property type="entry name" value="GGDEF DOMAIN-CONTAINING PROTEIN"/>
    <property type="match status" value="1"/>
</dbReference>
<evidence type="ECO:0000313" key="4">
    <source>
        <dbReference type="EMBL" id="DAB37749.1"/>
    </source>
</evidence>
<dbReference type="InterPro" id="IPR000160">
    <property type="entry name" value="GGDEF_dom"/>
</dbReference>
<dbReference type="GO" id="GO:0007165">
    <property type="term" value="P:signal transduction"/>
    <property type="evidence" value="ECO:0007669"/>
    <property type="project" value="InterPro"/>
</dbReference>
<evidence type="ECO:0000259" key="2">
    <source>
        <dbReference type="PROSITE" id="PS50885"/>
    </source>
</evidence>
<dbReference type="SUPFAM" id="SSF55073">
    <property type="entry name" value="Nucleotide cyclase"/>
    <property type="match status" value="1"/>
</dbReference>
<dbReference type="SMART" id="SM00267">
    <property type="entry name" value="GGDEF"/>
    <property type="match status" value="1"/>
</dbReference>
<dbReference type="Pfam" id="PF00990">
    <property type="entry name" value="GGDEF"/>
    <property type="match status" value="1"/>
</dbReference>
<evidence type="ECO:0000313" key="5">
    <source>
        <dbReference type="Proteomes" id="UP000228859"/>
    </source>
</evidence>
<dbReference type="PANTHER" id="PTHR46663">
    <property type="entry name" value="DIGUANYLATE CYCLASE DGCT-RELATED"/>
    <property type="match status" value="1"/>
</dbReference>
<sequence>MILFKKSLNDWSIQKKLIYSNIFGIAFAFIPVIFIMVTYEYFAIRSNVLEAIRVQADIAGESSAAAMAFRDSEAAQDTLLALQGVPDMIEAHLILSDGTLLESYYGKGSKINKPSEEFQASREGKEYLTLTTVTIEKPIFLRSEYVGSLILVSSLHSLYTRMGWYLFIIIIAAILGFVLARMVSERISKMITAPLMNLIAATQKVTVENDYSAPISADSKDEVGNLSRAFGEMMTQIHKRDLTMQQLAYYDRVTGIANRHFFEERIVQALGNAERYGTSCYLLMIDLDDFKIVNDTVGHHVGDLLLRHVSESLTKTMRQNDSIFRIGGDEFAVIVESTSDHESVAQIAQKIINAVSTPVVLEGNKVKVGASIGISCFPKFSSDVQTLMSTSDSAMYLAKGKGKNNYQIYNPPIV</sequence>
<dbReference type="Pfam" id="PF17152">
    <property type="entry name" value="CHASE8"/>
    <property type="match status" value="1"/>
</dbReference>
<gene>
    <name evidence="4" type="ORF">CFH83_09485</name>
</gene>
<dbReference type="SUPFAM" id="SSF158472">
    <property type="entry name" value="HAMP domain-like"/>
    <property type="match status" value="1"/>
</dbReference>
<dbReference type="PROSITE" id="PS50885">
    <property type="entry name" value="HAMP"/>
    <property type="match status" value="1"/>
</dbReference>
<dbReference type="InterPro" id="IPR043128">
    <property type="entry name" value="Rev_trsase/Diguanyl_cyclase"/>
</dbReference>
<dbReference type="GO" id="GO:0003824">
    <property type="term" value="F:catalytic activity"/>
    <property type="evidence" value="ECO:0007669"/>
    <property type="project" value="UniProtKB-ARBA"/>
</dbReference>
<dbReference type="Proteomes" id="UP000228859">
    <property type="component" value="Unassembled WGS sequence"/>
</dbReference>
<evidence type="ECO:0000256" key="1">
    <source>
        <dbReference type="SAM" id="Phobius"/>
    </source>
</evidence>
<dbReference type="Gene3D" id="3.30.70.270">
    <property type="match status" value="1"/>
</dbReference>
<keyword evidence="1" id="KW-0472">Membrane</keyword>
<dbReference type="PROSITE" id="PS50887">
    <property type="entry name" value="GGDEF"/>
    <property type="match status" value="1"/>
</dbReference>
<dbReference type="InterPro" id="IPR029787">
    <property type="entry name" value="Nucleotide_cyclase"/>
</dbReference>
<accession>A0A2D3WKW3</accession>
<feature type="domain" description="GGDEF" evidence="3">
    <location>
        <begin position="278"/>
        <end position="411"/>
    </location>
</feature>
<dbReference type="RefSeq" id="WP_294894267.1">
    <property type="nucleotide sequence ID" value="NZ_DLUI01000137.1"/>
</dbReference>
<dbReference type="AlphaFoldDB" id="A0A2D3WKW3"/>
<dbReference type="Gene3D" id="6.10.340.10">
    <property type="match status" value="1"/>
</dbReference>